<evidence type="ECO:0000259" key="2">
    <source>
        <dbReference type="Pfam" id="PF01478"/>
    </source>
</evidence>
<dbReference type="Proteomes" id="UP001597453">
    <property type="component" value="Unassembled WGS sequence"/>
</dbReference>
<feature type="transmembrane region" description="Helical" evidence="1">
    <location>
        <begin position="101"/>
        <end position="121"/>
    </location>
</feature>
<evidence type="ECO:0000313" key="3">
    <source>
        <dbReference type="EMBL" id="MFD2674263.1"/>
    </source>
</evidence>
<evidence type="ECO:0000256" key="1">
    <source>
        <dbReference type="SAM" id="Phobius"/>
    </source>
</evidence>
<keyword evidence="3" id="KW-0378">Hydrolase</keyword>
<feature type="domain" description="Prepilin type IV endopeptidase peptidase" evidence="2">
    <location>
        <begin position="19"/>
        <end position="117"/>
    </location>
</feature>
<dbReference type="Pfam" id="PF01478">
    <property type="entry name" value="Peptidase_A24"/>
    <property type="match status" value="1"/>
</dbReference>
<keyword evidence="1" id="KW-0472">Membrane</keyword>
<feature type="transmembrane region" description="Helical" evidence="1">
    <location>
        <begin position="133"/>
        <end position="154"/>
    </location>
</feature>
<accession>A0ABW5RGT4</accession>
<proteinExistence type="predicted"/>
<evidence type="ECO:0000313" key="4">
    <source>
        <dbReference type="Proteomes" id="UP001597453"/>
    </source>
</evidence>
<dbReference type="Gene3D" id="1.20.120.1220">
    <property type="match status" value="1"/>
</dbReference>
<organism evidence="3 4">
    <name type="scientific">Gulosibacter bifidus</name>
    <dbReference type="NCBI Taxonomy" id="272239"/>
    <lineage>
        <taxon>Bacteria</taxon>
        <taxon>Bacillati</taxon>
        <taxon>Actinomycetota</taxon>
        <taxon>Actinomycetes</taxon>
        <taxon>Micrococcales</taxon>
        <taxon>Microbacteriaceae</taxon>
        <taxon>Gulosibacter</taxon>
    </lineage>
</organism>
<reference evidence="4" key="1">
    <citation type="journal article" date="2019" name="Int. J. Syst. Evol. Microbiol.">
        <title>The Global Catalogue of Microorganisms (GCM) 10K type strain sequencing project: providing services to taxonomists for standard genome sequencing and annotation.</title>
        <authorList>
            <consortium name="The Broad Institute Genomics Platform"/>
            <consortium name="The Broad Institute Genome Sequencing Center for Infectious Disease"/>
            <person name="Wu L."/>
            <person name="Ma J."/>
        </authorList>
    </citation>
    <scope>NUCLEOTIDE SEQUENCE [LARGE SCALE GENOMIC DNA]</scope>
    <source>
        <strain evidence="4">TISTR 1511</strain>
    </source>
</reference>
<feature type="transmembrane region" description="Helical" evidence="1">
    <location>
        <begin position="59"/>
        <end position="81"/>
    </location>
</feature>
<keyword evidence="4" id="KW-1185">Reference proteome</keyword>
<comment type="caution">
    <text evidence="3">The sequence shown here is derived from an EMBL/GenBank/DDBJ whole genome shotgun (WGS) entry which is preliminary data.</text>
</comment>
<dbReference type="EC" id="3.4.23.43" evidence="3"/>
<dbReference type="InterPro" id="IPR000045">
    <property type="entry name" value="Prepilin_IV_endopep_pep"/>
</dbReference>
<name>A0ABW5RGT4_9MICO</name>
<feature type="transmembrane region" description="Helical" evidence="1">
    <location>
        <begin position="32"/>
        <end position="52"/>
    </location>
</feature>
<keyword evidence="1" id="KW-1133">Transmembrane helix</keyword>
<dbReference type="EMBL" id="JBHUNF010000001">
    <property type="protein sequence ID" value="MFD2674263.1"/>
    <property type="molecule type" value="Genomic_DNA"/>
</dbReference>
<dbReference type="RefSeq" id="WP_066057549.1">
    <property type="nucleotide sequence ID" value="NZ_JBHUNF010000001.1"/>
</dbReference>
<gene>
    <name evidence="3" type="ORF">ACFSUQ_02970</name>
</gene>
<sequence>MTPGAWCLVAYTAIATVPLVRTDLREHRLPNRWTLAGWLVALGAIGIDWMWLGAFPVTMAVAGGVALAVFGLLAAVAGLGMGDVKLAVPLAVGLGSFSMDAVLAAGLLAFVLGGLAAIVLLCRGRNRDTEIAFGPFLLAGYWICIAGVLLGAAVPAGQLAGLD</sequence>
<protein>
    <submittedName>
        <fullName evidence="3">Prepilin peptidase</fullName>
        <ecNumber evidence="3">3.4.23.43</ecNumber>
    </submittedName>
</protein>
<dbReference type="GO" id="GO:0004190">
    <property type="term" value="F:aspartic-type endopeptidase activity"/>
    <property type="evidence" value="ECO:0007669"/>
    <property type="project" value="UniProtKB-EC"/>
</dbReference>
<keyword evidence="1" id="KW-0812">Transmembrane</keyword>